<protein>
    <submittedName>
        <fullName evidence="3">Universal stress protein</fullName>
    </submittedName>
</protein>
<organism evidence="3 4">
    <name type="scientific">Sphaerisporangium aureirubrum</name>
    <dbReference type="NCBI Taxonomy" id="1544736"/>
    <lineage>
        <taxon>Bacteria</taxon>
        <taxon>Bacillati</taxon>
        <taxon>Actinomycetota</taxon>
        <taxon>Actinomycetes</taxon>
        <taxon>Streptosporangiales</taxon>
        <taxon>Streptosporangiaceae</taxon>
        <taxon>Sphaerisporangium</taxon>
    </lineage>
</organism>
<evidence type="ECO:0000256" key="1">
    <source>
        <dbReference type="ARBA" id="ARBA00008791"/>
    </source>
</evidence>
<comment type="similarity">
    <text evidence="1">Belongs to the universal stress protein A family.</text>
</comment>
<dbReference type="SUPFAM" id="SSF52402">
    <property type="entry name" value="Adenine nucleotide alpha hydrolases-like"/>
    <property type="match status" value="2"/>
</dbReference>
<dbReference type="Proteomes" id="UP001596137">
    <property type="component" value="Unassembled WGS sequence"/>
</dbReference>
<evidence type="ECO:0000313" key="4">
    <source>
        <dbReference type="Proteomes" id="UP001596137"/>
    </source>
</evidence>
<gene>
    <name evidence="3" type="ORF">ACFP1K_25680</name>
</gene>
<dbReference type="RefSeq" id="WP_380757784.1">
    <property type="nucleotide sequence ID" value="NZ_JBHSRF010000045.1"/>
</dbReference>
<dbReference type="EMBL" id="JBHSRF010000045">
    <property type="protein sequence ID" value="MFC6084575.1"/>
    <property type="molecule type" value="Genomic_DNA"/>
</dbReference>
<reference evidence="4" key="1">
    <citation type="journal article" date="2019" name="Int. J. Syst. Evol. Microbiol.">
        <title>The Global Catalogue of Microorganisms (GCM) 10K type strain sequencing project: providing services to taxonomists for standard genome sequencing and annotation.</title>
        <authorList>
            <consortium name="The Broad Institute Genomics Platform"/>
            <consortium name="The Broad Institute Genome Sequencing Center for Infectious Disease"/>
            <person name="Wu L."/>
            <person name="Ma J."/>
        </authorList>
    </citation>
    <scope>NUCLEOTIDE SEQUENCE [LARGE SCALE GENOMIC DNA]</scope>
    <source>
        <strain evidence="4">JCM 30346</strain>
    </source>
</reference>
<sequence>MTGQIVVGVDGSPSAAAAVDWAADDAGRRNARLRIVHVREPWSYDFPLRTGSGAGDGLPAYWRAALAAAADRVRARSPGLEVSVALITGAVSERLTTESADADEIVLGSEGRGGFAATVLGSVGQAVVGRASSPVVVVRRPAAATYGEIVVGFDGSAASEAALTYAIEQARLRGAHLLALHARNLPRLTVRRRDPLAEVAGAFRARLTPWAETNPDVSLTASAVRGHPVLALCRASRHADLLVVGTRTRPRGSPHLGSVAQAALRRAPCPVAVVHP</sequence>
<dbReference type="InterPro" id="IPR006015">
    <property type="entry name" value="Universal_stress_UspA"/>
</dbReference>
<feature type="domain" description="UspA" evidence="2">
    <location>
        <begin position="146"/>
        <end position="275"/>
    </location>
</feature>
<name>A0ABW1NNY8_9ACTN</name>
<accession>A0ABW1NNY8</accession>
<comment type="caution">
    <text evidence="3">The sequence shown here is derived from an EMBL/GenBank/DDBJ whole genome shotgun (WGS) entry which is preliminary data.</text>
</comment>
<feature type="domain" description="UspA" evidence="2">
    <location>
        <begin position="1"/>
        <end position="139"/>
    </location>
</feature>
<keyword evidence="4" id="KW-1185">Reference proteome</keyword>
<evidence type="ECO:0000259" key="2">
    <source>
        <dbReference type="Pfam" id="PF00582"/>
    </source>
</evidence>
<dbReference type="Gene3D" id="3.40.50.620">
    <property type="entry name" value="HUPs"/>
    <property type="match status" value="2"/>
</dbReference>
<dbReference type="PRINTS" id="PR01438">
    <property type="entry name" value="UNVRSLSTRESS"/>
</dbReference>
<proteinExistence type="inferred from homology"/>
<dbReference type="InterPro" id="IPR014729">
    <property type="entry name" value="Rossmann-like_a/b/a_fold"/>
</dbReference>
<evidence type="ECO:0000313" key="3">
    <source>
        <dbReference type="EMBL" id="MFC6084575.1"/>
    </source>
</evidence>
<dbReference type="PANTHER" id="PTHR46268:SF6">
    <property type="entry name" value="UNIVERSAL STRESS PROTEIN UP12"/>
    <property type="match status" value="1"/>
</dbReference>
<dbReference type="InterPro" id="IPR006016">
    <property type="entry name" value="UspA"/>
</dbReference>
<dbReference type="Pfam" id="PF00582">
    <property type="entry name" value="Usp"/>
    <property type="match status" value="2"/>
</dbReference>
<dbReference type="PANTHER" id="PTHR46268">
    <property type="entry name" value="STRESS RESPONSE PROTEIN NHAX"/>
    <property type="match status" value="1"/>
</dbReference>